<dbReference type="GO" id="GO:0004791">
    <property type="term" value="F:thioredoxin-disulfide reductase (NADPH) activity"/>
    <property type="evidence" value="ECO:0007669"/>
    <property type="project" value="TreeGrafter"/>
</dbReference>
<evidence type="ECO:0000256" key="2">
    <source>
        <dbReference type="ARBA" id="ARBA00023284"/>
    </source>
</evidence>
<feature type="region of interest" description="Disordered" evidence="3">
    <location>
        <begin position="28"/>
        <end position="57"/>
    </location>
</feature>
<dbReference type="GO" id="GO:0045454">
    <property type="term" value="P:cell redox homeostasis"/>
    <property type="evidence" value="ECO:0007669"/>
    <property type="project" value="TreeGrafter"/>
</dbReference>
<dbReference type="EMBL" id="JACMSC010000008">
    <property type="protein sequence ID" value="KAG6511985.1"/>
    <property type="molecule type" value="Genomic_DNA"/>
</dbReference>
<dbReference type="PANTHER" id="PTHR13544:SF0">
    <property type="entry name" value="THIOREDOXIN REDUCTASE-LIKE SELENOPROTEIN T"/>
    <property type="match status" value="1"/>
</dbReference>
<keyword evidence="1 4" id="KW-0732">Signal</keyword>
<proteinExistence type="predicted"/>
<dbReference type="GO" id="GO:0005789">
    <property type="term" value="C:endoplasmic reticulum membrane"/>
    <property type="evidence" value="ECO:0007669"/>
    <property type="project" value="TreeGrafter"/>
</dbReference>
<dbReference type="PANTHER" id="PTHR13544">
    <property type="entry name" value="SELENOPROTEIN T"/>
    <property type="match status" value="1"/>
</dbReference>
<evidence type="ECO:0000256" key="3">
    <source>
        <dbReference type="SAM" id="MobiDB-lite"/>
    </source>
</evidence>
<gene>
    <name evidence="5" type="ORF">ZIOFF_030074</name>
</gene>
<evidence type="ECO:0000313" key="5">
    <source>
        <dbReference type="EMBL" id="KAG6511985.1"/>
    </source>
</evidence>
<comment type="caution">
    <text evidence="5">The sequence shown here is derived from an EMBL/GenBank/DDBJ whole genome shotgun (WGS) entry which is preliminary data.</text>
</comment>
<evidence type="ECO:0000313" key="6">
    <source>
        <dbReference type="Proteomes" id="UP000734854"/>
    </source>
</evidence>
<feature type="compositionally biased region" description="Basic residues" evidence="3">
    <location>
        <begin position="35"/>
        <end position="49"/>
    </location>
</feature>
<accession>A0A8J5GQJ5</accession>
<name>A0A8J5GQJ5_ZINOF</name>
<dbReference type="NCBIfam" id="TIGR02174">
    <property type="entry name" value="CXXU_selWTH"/>
    <property type="match status" value="1"/>
</dbReference>
<dbReference type="InterPro" id="IPR011893">
    <property type="entry name" value="Selenoprotein_Rdx-typ"/>
</dbReference>
<organism evidence="5 6">
    <name type="scientific">Zingiber officinale</name>
    <name type="common">Ginger</name>
    <name type="synonym">Amomum zingiber</name>
    <dbReference type="NCBI Taxonomy" id="94328"/>
    <lineage>
        <taxon>Eukaryota</taxon>
        <taxon>Viridiplantae</taxon>
        <taxon>Streptophyta</taxon>
        <taxon>Embryophyta</taxon>
        <taxon>Tracheophyta</taxon>
        <taxon>Spermatophyta</taxon>
        <taxon>Magnoliopsida</taxon>
        <taxon>Liliopsida</taxon>
        <taxon>Zingiberales</taxon>
        <taxon>Zingiberaceae</taxon>
        <taxon>Zingiber</taxon>
    </lineage>
</organism>
<keyword evidence="6" id="KW-1185">Reference proteome</keyword>
<feature type="signal peptide" evidence="4">
    <location>
        <begin position="1"/>
        <end position="23"/>
    </location>
</feature>
<evidence type="ECO:0000256" key="4">
    <source>
        <dbReference type="SAM" id="SignalP"/>
    </source>
</evidence>
<evidence type="ECO:0008006" key="7">
    <source>
        <dbReference type="Google" id="ProtNLM"/>
    </source>
</evidence>
<dbReference type="OrthoDB" id="60822at2759"/>
<sequence length="229" mass="25397">MDRLQLLLVGFPILLFFSDVVNLFSAPPPPPPPKHSSRLHHHHHQHPPHVHTQIPDFPTNSQTPLIGGLGYGTRVDLKFCVSCSYKGTAMTMKKMLETFFPGIDVVLSNYPPAFPKRVLSKVVPVLQIGVVAVIAAGDQIFPRLGMVPPPWYYTLRANRFGSMASAWLLGNFLQSSLQSSGAFEVYCDGALVFSKLQEQRFPSEYELKDLIEKRLPGSSFGSNPGRVVL</sequence>
<dbReference type="InterPro" id="IPR019389">
    <property type="entry name" value="Selenoprotein_T"/>
</dbReference>
<protein>
    <recommendedName>
        <fullName evidence="7">SelT-like protein</fullName>
    </recommendedName>
</protein>
<dbReference type="Proteomes" id="UP000734854">
    <property type="component" value="Unassembled WGS sequence"/>
</dbReference>
<evidence type="ECO:0000256" key="1">
    <source>
        <dbReference type="ARBA" id="ARBA00022729"/>
    </source>
</evidence>
<dbReference type="Pfam" id="PF10262">
    <property type="entry name" value="Rdx"/>
    <property type="match status" value="1"/>
</dbReference>
<feature type="chain" id="PRO_5035159721" description="SelT-like protein" evidence="4">
    <location>
        <begin position="24"/>
        <end position="229"/>
    </location>
</feature>
<dbReference type="AlphaFoldDB" id="A0A8J5GQJ5"/>
<keyword evidence="2" id="KW-0676">Redox-active center</keyword>
<reference evidence="5 6" key="1">
    <citation type="submission" date="2020-08" db="EMBL/GenBank/DDBJ databases">
        <title>Plant Genome Project.</title>
        <authorList>
            <person name="Zhang R.-G."/>
        </authorList>
    </citation>
    <scope>NUCLEOTIDE SEQUENCE [LARGE SCALE GENOMIC DNA]</scope>
    <source>
        <tissue evidence="5">Rhizome</tissue>
    </source>
</reference>